<sequence length="125" mass="14759">MKQRATVICCQDRQWLYVRKSKADWTLPGGRIEPGETPVETGWRELQEETGITARDLRYLMLYHDGDCLHHVFQARLEEREHPVPANEIADCRWRRVDRQSSVKPRIRRLIASVMAHYPDLPVDH</sequence>
<evidence type="ECO:0000256" key="2">
    <source>
        <dbReference type="ARBA" id="ARBA00022801"/>
    </source>
</evidence>
<dbReference type="Gene3D" id="3.90.79.10">
    <property type="entry name" value="Nucleoside Triphosphate Pyrophosphohydrolase"/>
    <property type="match status" value="1"/>
</dbReference>
<accession>A0ABY2VFA5</accession>
<organism evidence="4 5">
    <name type="scientific">Pseudomonas protegens</name>
    <dbReference type="NCBI Taxonomy" id="380021"/>
    <lineage>
        <taxon>Bacteria</taxon>
        <taxon>Pseudomonadati</taxon>
        <taxon>Pseudomonadota</taxon>
        <taxon>Gammaproteobacteria</taxon>
        <taxon>Pseudomonadales</taxon>
        <taxon>Pseudomonadaceae</taxon>
        <taxon>Pseudomonas</taxon>
    </lineage>
</organism>
<dbReference type="RefSeq" id="WP_011062988.1">
    <property type="nucleotide sequence ID" value="NZ_CP022097.2"/>
</dbReference>
<dbReference type="InterPro" id="IPR020476">
    <property type="entry name" value="Nudix_hydrolase"/>
</dbReference>
<protein>
    <submittedName>
        <fullName evidence="4">NUDIX domain-containing protein</fullName>
    </submittedName>
</protein>
<reference evidence="4 5" key="1">
    <citation type="submission" date="2019-05" db="EMBL/GenBank/DDBJ databases">
        <title>Identification and Biocontrol Activity Analysis of Biocontrol Strain PF-1 Based on Genome-wide Data.</title>
        <authorList>
            <person name="Qi J."/>
        </authorList>
    </citation>
    <scope>NUCLEOTIDE SEQUENCE [LARGE SCALE GENOMIC DNA]</scope>
    <source>
        <strain evidence="4 5">PF-1</strain>
    </source>
</reference>
<gene>
    <name evidence="4" type="ORF">FEF10_20825</name>
</gene>
<keyword evidence="5" id="KW-1185">Reference proteome</keyword>
<comment type="cofactor">
    <cofactor evidence="1">
        <name>Mg(2+)</name>
        <dbReference type="ChEBI" id="CHEBI:18420"/>
    </cofactor>
</comment>
<dbReference type="SUPFAM" id="SSF55811">
    <property type="entry name" value="Nudix"/>
    <property type="match status" value="1"/>
</dbReference>
<dbReference type="PRINTS" id="PR00502">
    <property type="entry name" value="NUDIXFAMILY"/>
</dbReference>
<dbReference type="Proteomes" id="UP000310095">
    <property type="component" value="Unassembled WGS sequence"/>
</dbReference>
<evidence type="ECO:0000313" key="5">
    <source>
        <dbReference type="Proteomes" id="UP000310095"/>
    </source>
</evidence>
<evidence type="ECO:0000313" key="4">
    <source>
        <dbReference type="EMBL" id="TMM62535.1"/>
    </source>
</evidence>
<dbReference type="PANTHER" id="PTHR43046">
    <property type="entry name" value="GDP-MANNOSE MANNOSYL HYDROLASE"/>
    <property type="match status" value="1"/>
</dbReference>
<evidence type="ECO:0000256" key="1">
    <source>
        <dbReference type="ARBA" id="ARBA00001946"/>
    </source>
</evidence>
<feature type="domain" description="Nudix hydrolase" evidence="3">
    <location>
        <begin position="1"/>
        <end position="123"/>
    </location>
</feature>
<dbReference type="InterPro" id="IPR015797">
    <property type="entry name" value="NUDIX_hydrolase-like_dom_sf"/>
</dbReference>
<comment type="caution">
    <text evidence="4">The sequence shown here is derived from an EMBL/GenBank/DDBJ whole genome shotgun (WGS) entry which is preliminary data.</text>
</comment>
<dbReference type="InterPro" id="IPR000086">
    <property type="entry name" value="NUDIX_hydrolase_dom"/>
</dbReference>
<keyword evidence="2" id="KW-0378">Hydrolase</keyword>
<dbReference type="PROSITE" id="PS51462">
    <property type="entry name" value="NUDIX"/>
    <property type="match status" value="1"/>
</dbReference>
<dbReference type="PANTHER" id="PTHR43046:SF14">
    <property type="entry name" value="MUTT_NUDIX FAMILY PROTEIN"/>
    <property type="match status" value="1"/>
</dbReference>
<dbReference type="Pfam" id="PF00293">
    <property type="entry name" value="NUDIX"/>
    <property type="match status" value="1"/>
</dbReference>
<proteinExistence type="predicted"/>
<name>A0ABY2VFA5_9PSED</name>
<evidence type="ECO:0000259" key="3">
    <source>
        <dbReference type="PROSITE" id="PS51462"/>
    </source>
</evidence>
<dbReference type="EMBL" id="VAVY01000003">
    <property type="protein sequence ID" value="TMM62535.1"/>
    <property type="molecule type" value="Genomic_DNA"/>
</dbReference>